<dbReference type="RefSeq" id="XP_035828677.1">
    <property type="nucleotide sequence ID" value="XM_035972784.1"/>
</dbReference>
<dbReference type="Pfam" id="PF12640">
    <property type="entry name" value="UPF0489"/>
    <property type="match status" value="1"/>
</dbReference>
<name>A0ABM1W1Y4_APLCA</name>
<proteinExistence type="inferred from homology"/>
<evidence type="ECO:0000313" key="4">
    <source>
        <dbReference type="RefSeq" id="XP_035828677.1"/>
    </source>
</evidence>
<dbReference type="InterPro" id="IPR024131">
    <property type="entry name" value="UPF0489"/>
</dbReference>
<dbReference type="GeneID" id="118478692"/>
<sequence length="536" mass="61188">MTAHSSQEVTNSGESNHKRPPEKLTLPVYIVEEHHEVIPYWFHAAESGRLPSPKGNTLVKQLSPDLVVRNFVFVRFFFFFFWLVHVDAHSDMAIPVVSPDFPLFRWPKKSEIPMLMTENDRFIVAASLSGMFSRIVWIWPSWDEEENLKTMYSDHMIVDVTTGTWLRPIAHGSEPIIDLCFCVTALNSPPSKGLAGDGRYNYCYRFNSSEPRDMLGTNITQAGCLQKMRVRVEVVSETALMRSLKAGQFEQIEESSGYILDIDEDYFGCEASVLPLYKAGIDEAYIQRISFWVEKLFCGKTIETESAADGIFQMLITFIINSNNKCHFNSTSRDIFLHPCGVKLYNILDERIFNVRNRRPKTGLSVEEVFCTIKATSSLKKQHISILSQLLSLLHNLTEPQLHALSEVGVCWYVSPSTFNNDKVHHFKLCDGNNKPNNTMVTFFTPDQWEVRQRSQRLETILQRMTLTPDLVTLCRSVRDGYTPRSRFRQIESSVIGVMRGVYGGEDGGNVNVLYDRDLLGGVYGWPGRSYVNPLD</sequence>
<comment type="similarity">
    <text evidence="1">Belongs to the UPF0489 family.</text>
</comment>
<accession>A0ABM1W1Y4</accession>
<dbReference type="Proteomes" id="UP000694888">
    <property type="component" value="Unplaced"/>
</dbReference>
<evidence type="ECO:0000256" key="2">
    <source>
        <dbReference type="SAM" id="MobiDB-lite"/>
    </source>
</evidence>
<feature type="compositionally biased region" description="Polar residues" evidence="2">
    <location>
        <begin position="1"/>
        <end position="14"/>
    </location>
</feature>
<keyword evidence="3" id="KW-1185">Reference proteome</keyword>
<dbReference type="PANTHER" id="PTHR13225:SF3">
    <property type="entry name" value="UPF0489 PROTEIN C5ORF22"/>
    <property type="match status" value="1"/>
</dbReference>
<gene>
    <name evidence="4" type="primary">LOC118478692</name>
</gene>
<reference evidence="4" key="1">
    <citation type="submission" date="2025-08" db="UniProtKB">
        <authorList>
            <consortium name="RefSeq"/>
        </authorList>
    </citation>
    <scope>IDENTIFICATION</scope>
</reference>
<evidence type="ECO:0000256" key="1">
    <source>
        <dbReference type="ARBA" id="ARBA00007099"/>
    </source>
</evidence>
<protein>
    <submittedName>
        <fullName evidence="4">Uncharacterized protein LOC118478692</fullName>
    </submittedName>
</protein>
<feature type="region of interest" description="Disordered" evidence="2">
    <location>
        <begin position="1"/>
        <end position="21"/>
    </location>
</feature>
<evidence type="ECO:0000313" key="3">
    <source>
        <dbReference type="Proteomes" id="UP000694888"/>
    </source>
</evidence>
<dbReference type="PANTHER" id="PTHR13225">
    <property type="entry name" value="MISEXPRESSION SUPPRESSOR OF RAS 6"/>
    <property type="match status" value="1"/>
</dbReference>
<organism evidence="3 4">
    <name type="scientific">Aplysia californica</name>
    <name type="common">California sea hare</name>
    <dbReference type="NCBI Taxonomy" id="6500"/>
    <lineage>
        <taxon>Eukaryota</taxon>
        <taxon>Metazoa</taxon>
        <taxon>Spiralia</taxon>
        <taxon>Lophotrochozoa</taxon>
        <taxon>Mollusca</taxon>
        <taxon>Gastropoda</taxon>
        <taxon>Heterobranchia</taxon>
        <taxon>Euthyneura</taxon>
        <taxon>Tectipleura</taxon>
        <taxon>Aplysiida</taxon>
        <taxon>Aplysioidea</taxon>
        <taxon>Aplysiidae</taxon>
        <taxon>Aplysia</taxon>
    </lineage>
</organism>